<dbReference type="Pfam" id="PF00497">
    <property type="entry name" value="SBP_bac_3"/>
    <property type="match status" value="1"/>
</dbReference>
<dbReference type="RefSeq" id="WP_184037538.1">
    <property type="nucleotide sequence ID" value="NZ_JACHHY010000008.1"/>
</dbReference>
<evidence type="ECO:0000256" key="3">
    <source>
        <dbReference type="ARBA" id="ARBA00022729"/>
    </source>
</evidence>
<comment type="similarity">
    <text evidence="1 4">Belongs to the bacterial solute-binding protein 3 family.</text>
</comment>
<gene>
    <name evidence="6" type="ORF">HNQ59_001655</name>
</gene>
<proteinExistence type="inferred from homology"/>
<dbReference type="AlphaFoldDB" id="A0A840MN26"/>
<dbReference type="SUPFAM" id="SSF53850">
    <property type="entry name" value="Periplasmic binding protein-like II"/>
    <property type="match status" value="1"/>
</dbReference>
<evidence type="ECO:0000256" key="4">
    <source>
        <dbReference type="RuleBase" id="RU003744"/>
    </source>
</evidence>
<keyword evidence="3" id="KW-0732">Signal</keyword>
<keyword evidence="7" id="KW-1185">Reference proteome</keyword>
<dbReference type="PROSITE" id="PS01039">
    <property type="entry name" value="SBP_BACTERIAL_3"/>
    <property type="match status" value="1"/>
</dbReference>
<dbReference type="InterPro" id="IPR018313">
    <property type="entry name" value="SBP_3_CS"/>
</dbReference>
<dbReference type="Proteomes" id="UP000575898">
    <property type="component" value="Unassembled WGS sequence"/>
</dbReference>
<accession>A0A840MN26</accession>
<dbReference type="InterPro" id="IPR001638">
    <property type="entry name" value="Solute-binding_3/MltF_N"/>
</dbReference>
<sequence length="271" mass="29360">MSFNTLALVAVGGLFSPARADGLDEIRRAGEIRVGVVTDIAPFGYIDPKTQLVAGYDIDFAKFVAQQLGVKVAFTVLQRDDRLPALKEKRVDLVVAALINAPERAKEVDMSYSYFVSVPKIAAKAGRFSELSQLQAARICAPKGSFLLSVIKEALPAATPVISDTNVQAFQNLMKGDCDAVAGSAAALRHQLQRMPADSGLEVPDIPLSMKRLSMAVHKDETRLLDAVNAALLQAEKSGKAIRMFERHFGKQSVAPQMRAFKIYADTVKAE</sequence>
<dbReference type="PANTHER" id="PTHR30085:SF6">
    <property type="entry name" value="ABC TRANSPORTER GLUTAMINE-BINDING PROTEIN GLNH"/>
    <property type="match status" value="1"/>
</dbReference>
<dbReference type="GO" id="GO:0005576">
    <property type="term" value="C:extracellular region"/>
    <property type="evidence" value="ECO:0007669"/>
    <property type="project" value="TreeGrafter"/>
</dbReference>
<evidence type="ECO:0000256" key="2">
    <source>
        <dbReference type="ARBA" id="ARBA00022448"/>
    </source>
</evidence>
<protein>
    <submittedName>
        <fullName evidence="6">Polar amino acid transport system substrate-binding protein</fullName>
    </submittedName>
</protein>
<reference evidence="6 7" key="1">
    <citation type="submission" date="2020-08" db="EMBL/GenBank/DDBJ databases">
        <title>Genomic Encyclopedia of Type Strains, Phase IV (KMG-IV): sequencing the most valuable type-strain genomes for metagenomic binning, comparative biology and taxonomic classification.</title>
        <authorList>
            <person name="Goeker M."/>
        </authorList>
    </citation>
    <scope>NUCLEOTIDE SEQUENCE [LARGE SCALE GENOMIC DNA]</scope>
    <source>
        <strain evidence="6 7">DSM 27165</strain>
    </source>
</reference>
<dbReference type="SMART" id="SM00062">
    <property type="entry name" value="PBPb"/>
    <property type="match status" value="1"/>
</dbReference>
<keyword evidence="2" id="KW-0813">Transport</keyword>
<dbReference type="EMBL" id="JACHHY010000008">
    <property type="protein sequence ID" value="MBB5018367.1"/>
    <property type="molecule type" value="Genomic_DNA"/>
</dbReference>
<dbReference type="GO" id="GO:0030288">
    <property type="term" value="C:outer membrane-bounded periplasmic space"/>
    <property type="evidence" value="ECO:0007669"/>
    <property type="project" value="TreeGrafter"/>
</dbReference>
<dbReference type="InterPro" id="IPR051455">
    <property type="entry name" value="Bact_solute-bind_prot3"/>
</dbReference>
<name>A0A840MN26_9PROT</name>
<comment type="caution">
    <text evidence="6">The sequence shown here is derived from an EMBL/GenBank/DDBJ whole genome shotgun (WGS) entry which is preliminary data.</text>
</comment>
<evidence type="ECO:0000313" key="6">
    <source>
        <dbReference type="EMBL" id="MBB5018367.1"/>
    </source>
</evidence>
<dbReference type="GO" id="GO:0006865">
    <property type="term" value="P:amino acid transport"/>
    <property type="evidence" value="ECO:0007669"/>
    <property type="project" value="TreeGrafter"/>
</dbReference>
<evidence type="ECO:0000313" key="7">
    <source>
        <dbReference type="Proteomes" id="UP000575898"/>
    </source>
</evidence>
<evidence type="ECO:0000256" key="1">
    <source>
        <dbReference type="ARBA" id="ARBA00010333"/>
    </source>
</evidence>
<dbReference type="Gene3D" id="3.40.190.10">
    <property type="entry name" value="Periplasmic binding protein-like II"/>
    <property type="match status" value="2"/>
</dbReference>
<dbReference type="PANTHER" id="PTHR30085">
    <property type="entry name" value="AMINO ACID ABC TRANSPORTER PERMEASE"/>
    <property type="match status" value="1"/>
</dbReference>
<evidence type="ECO:0000259" key="5">
    <source>
        <dbReference type="SMART" id="SM00062"/>
    </source>
</evidence>
<organism evidence="6 7">
    <name type="scientific">Chitinivorax tropicus</name>
    <dbReference type="NCBI Taxonomy" id="714531"/>
    <lineage>
        <taxon>Bacteria</taxon>
        <taxon>Pseudomonadati</taxon>
        <taxon>Pseudomonadota</taxon>
        <taxon>Betaproteobacteria</taxon>
        <taxon>Chitinivorax</taxon>
    </lineage>
</organism>
<feature type="domain" description="Solute-binding protein family 3/N-terminal" evidence="5">
    <location>
        <begin position="31"/>
        <end position="252"/>
    </location>
</feature>